<comment type="subcellular location">
    <subcellularLocation>
        <location evidence="1">Membrane</location>
        <topology evidence="1">Multi-pass membrane protein</topology>
    </subcellularLocation>
</comment>
<keyword evidence="3 5" id="KW-1133">Transmembrane helix</keyword>
<name>A0A397GP96_ASPTH</name>
<evidence type="ECO:0000256" key="1">
    <source>
        <dbReference type="ARBA" id="ARBA00004141"/>
    </source>
</evidence>
<dbReference type="GO" id="GO:0022857">
    <property type="term" value="F:transmembrane transporter activity"/>
    <property type="evidence" value="ECO:0007669"/>
    <property type="project" value="TreeGrafter"/>
</dbReference>
<dbReference type="EMBL" id="NKHU02000171">
    <property type="protein sequence ID" value="RHZ49820.1"/>
    <property type="molecule type" value="Genomic_DNA"/>
</dbReference>
<dbReference type="InterPro" id="IPR036259">
    <property type="entry name" value="MFS_trans_sf"/>
</dbReference>
<evidence type="ECO:0000313" key="7">
    <source>
        <dbReference type="Proteomes" id="UP000215305"/>
    </source>
</evidence>
<feature type="transmembrane region" description="Helical" evidence="5">
    <location>
        <begin position="141"/>
        <end position="166"/>
    </location>
</feature>
<feature type="transmembrane region" description="Helical" evidence="5">
    <location>
        <begin position="78"/>
        <end position="98"/>
    </location>
</feature>
<sequence>PYHFSSGAQGLIFLSPLLGSLVGTYLCGPIADRIATYFTIRNDGIREPEMRLSACAIAAVLTFLGALVSGLTYPRTHWAGPVVGFGVLSSGAQMGATLGMTYALDCHKELSAELMVTISCLKSAVAWVWTWCINDWIARSGLLTVFMVIASLNAVVYAVAGVFHVCGKRMRIWIGKNRD</sequence>
<protein>
    <recommendedName>
        <fullName evidence="8">Major facilitator superfamily (MFS) profile domain-containing protein</fullName>
    </recommendedName>
</protein>
<dbReference type="OrthoDB" id="5215911at2759"/>
<evidence type="ECO:0000313" key="6">
    <source>
        <dbReference type="EMBL" id="RHZ49820.1"/>
    </source>
</evidence>
<evidence type="ECO:0000256" key="2">
    <source>
        <dbReference type="ARBA" id="ARBA00022692"/>
    </source>
</evidence>
<reference evidence="6" key="1">
    <citation type="submission" date="2018-08" db="EMBL/GenBank/DDBJ databases">
        <title>Draft genome sequence of azole-resistant Aspergillus thermomutatus (Neosartorya pseudofischeri) strain HMR AF 39, isolated from a human nasal aspirate.</title>
        <authorList>
            <person name="Parent-Michaud M."/>
            <person name="Dufresne P.J."/>
            <person name="Fournier E."/>
            <person name="Martineau C."/>
            <person name="Moreira S."/>
            <person name="Perkins V."/>
            <person name="De Repentigny L."/>
            <person name="Dufresne S.F."/>
        </authorList>
    </citation>
    <scope>NUCLEOTIDE SEQUENCE [LARGE SCALE GENOMIC DNA]</scope>
    <source>
        <strain evidence="6">HMR AF 39</strain>
    </source>
</reference>
<dbReference type="SUPFAM" id="SSF103473">
    <property type="entry name" value="MFS general substrate transporter"/>
    <property type="match status" value="1"/>
</dbReference>
<evidence type="ECO:0000256" key="4">
    <source>
        <dbReference type="ARBA" id="ARBA00023136"/>
    </source>
</evidence>
<dbReference type="Proteomes" id="UP000215305">
    <property type="component" value="Unassembled WGS sequence"/>
</dbReference>
<dbReference type="AlphaFoldDB" id="A0A397GP96"/>
<keyword evidence="4 5" id="KW-0472">Membrane</keyword>
<keyword evidence="7" id="KW-1185">Reference proteome</keyword>
<dbReference type="GO" id="GO:0005886">
    <property type="term" value="C:plasma membrane"/>
    <property type="evidence" value="ECO:0007669"/>
    <property type="project" value="TreeGrafter"/>
</dbReference>
<gene>
    <name evidence="6" type="ORF">CDV56_100014</name>
</gene>
<dbReference type="PANTHER" id="PTHR23502">
    <property type="entry name" value="MAJOR FACILITATOR SUPERFAMILY"/>
    <property type="match status" value="1"/>
</dbReference>
<proteinExistence type="predicted"/>
<comment type="caution">
    <text evidence="6">The sequence shown here is derived from an EMBL/GenBank/DDBJ whole genome shotgun (WGS) entry which is preliminary data.</text>
</comment>
<dbReference type="STRING" id="41047.A0A397GP96"/>
<dbReference type="PANTHER" id="PTHR23502:SF34">
    <property type="entry name" value="PROTEIN HOL1"/>
    <property type="match status" value="1"/>
</dbReference>
<feature type="non-terminal residue" evidence="6">
    <location>
        <position position="1"/>
    </location>
</feature>
<dbReference type="RefSeq" id="XP_026612500.1">
    <property type="nucleotide sequence ID" value="XM_026753633.1"/>
</dbReference>
<accession>A0A397GP96</accession>
<evidence type="ECO:0000256" key="3">
    <source>
        <dbReference type="ARBA" id="ARBA00022989"/>
    </source>
</evidence>
<evidence type="ECO:0008006" key="8">
    <source>
        <dbReference type="Google" id="ProtNLM"/>
    </source>
</evidence>
<feature type="transmembrane region" description="Helical" evidence="5">
    <location>
        <begin position="110"/>
        <end position="129"/>
    </location>
</feature>
<feature type="transmembrane region" description="Helical" evidence="5">
    <location>
        <begin position="52"/>
        <end position="72"/>
    </location>
</feature>
<feature type="transmembrane region" description="Helical" evidence="5">
    <location>
        <begin position="12"/>
        <end position="31"/>
    </location>
</feature>
<evidence type="ECO:0000256" key="5">
    <source>
        <dbReference type="SAM" id="Phobius"/>
    </source>
</evidence>
<keyword evidence="2 5" id="KW-0812">Transmembrane</keyword>
<dbReference type="VEuPathDB" id="FungiDB:CDV56_100014"/>
<dbReference type="GeneID" id="38121988"/>
<organism evidence="6 7">
    <name type="scientific">Aspergillus thermomutatus</name>
    <name type="common">Neosartorya pseudofischeri</name>
    <dbReference type="NCBI Taxonomy" id="41047"/>
    <lineage>
        <taxon>Eukaryota</taxon>
        <taxon>Fungi</taxon>
        <taxon>Dikarya</taxon>
        <taxon>Ascomycota</taxon>
        <taxon>Pezizomycotina</taxon>
        <taxon>Eurotiomycetes</taxon>
        <taxon>Eurotiomycetidae</taxon>
        <taxon>Eurotiales</taxon>
        <taxon>Aspergillaceae</taxon>
        <taxon>Aspergillus</taxon>
        <taxon>Aspergillus subgen. Fumigati</taxon>
    </lineage>
</organism>